<evidence type="ECO:0000313" key="10">
    <source>
        <dbReference type="Proteomes" id="UP000244913"/>
    </source>
</evidence>
<keyword evidence="7" id="KW-1015">Disulfide bond</keyword>
<dbReference type="InterPro" id="IPR029058">
    <property type="entry name" value="AB_hydrolase_fold"/>
</dbReference>
<dbReference type="Pfam" id="PF07519">
    <property type="entry name" value="Tannase"/>
    <property type="match status" value="1"/>
</dbReference>
<keyword evidence="10" id="KW-1185">Reference proteome</keyword>
<dbReference type="AlphaFoldDB" id="A0A2T9J7P1"/>
<comment type="similarity">
    <text evidence="1">Belongs to the tannase family.</text>
</comment>
<dbReference type="PANTHER" id="PTHR33938">
    <property type="entry name" value="FERULOYL ESTERASE B-RELATED"/>
    <property type="match status" value="1"/>
</dbReference>
<comment type="caution">
    <text evidence="9">The sequence shown here is derived from an EMBL/GenBank/DDBJ whole genome shotgun (WGS) entry which is preliminary data.</text>
</comment>
<evidence type="ECO:0000256" key="8">
    <source>
        <dbReference type="SAM" id="SignalP"/>
    </source>
</evidence>
<organism evidence="9 10">
    <name type="scientific">Caulobacter radicis</name>
    <dbReference type="NCBI Taxonomy" id="2172650"/>
    <lineage>
        <taxon>Bacteria</taxon>
        <taxon>Pseudomonadati</taxon>
        <taxon>Pseudomonadota</taxon>
        <taxon>Alphaproteobacteria</taxon>
        <taxon>Caulobacterales</taxon>
        <taxon>Caulobacteraceae</taxon>
        <taxon>Caulobacter</taxon>
    </lineage>
</organism>
<evidence type="ECO:0000256" key="7">
    <source>
        <dbReference type="ARBA" id="ARBA00023157"/>
    </source>
</evidence>
<feature type="chain" id="PRO_5015401578" evidence="8">
    <location>
        <begin position="27"/>
        <end position="524"/>
    </location>
</feature>
<evidence type="ECO:0000256" key="1">
    <source>
        <dbReference type="ARBA" id="ARBA00006249"/>
    </source>
</evidence>
<evidence type="ECO:0000256" key="4">
    <source>
        <dbReference type="ARBA" id="ARBA00022729"/>
    </source>
</evidence>
<sequence length="524" mass="55328">MRKNQCAPLFKIALLAGAAVATTALASSALETSQVASSQGVERCSSLLGRTFSGAVVEKADFVAAGQPLNSYVNSSAGVCRVRARLSPTTDSLIKIEVWLPSSWNGKLLGSGGSGFNGGLSFAKAFLPTAVKDGYVGLVTDAGHDFSLSAKWALGHPEKLVDFGWRANHQGVLAAKALTASYYGEAAKRAYFQGCSNGGRDALMLAQRHPEDYDAIIAGAPAYNWTALFAGFLQKSQISNVGPGARTLTPKLDLVRKAALDRCDKDDGVKDGLIGNPAQCRFDPKVLQCKSGDGPDCLTKPELRALRTIYRGAKGPNGQIVMAGPAVGSEYEWAAWFGSPTSAGAGAAADYYRNMVYGDPTWDPTKFNFDRDYPAATERVGATLNATTPDLKAFLSRGGRLLMYQGWDDAATAPGNTIAYFKAMRRASGAASTNQTRLFMAPGMAHCSGGKGPDTFDALGVLDAWVSGAKPPETLIASRYENSQAVSWGAQAKPLSTRPICAWPKTAHYKGSGPASEASSFICR</sequence>
<dbReference type="EMBL" id="QDKP01000049">
    <property type="protein sequence ID" value="PVM77568.1"/>
    <property type="molecule type" value="Genomic_DNA"/>
</dbReference>
<keyword evidence="5 9" id="KW-0378">Hydrolase</keyword>
<evidence type="ECO:0000256" key="2">
    <source>
        <dbReference type="ARBA" id="ARBA00022487"/>
    </source>
</evidence>
<dbReference type="InterPro" id="IPR011118">
    <property type="entry name" value="Tannase/feruloyl_esterase"/>
</dbReference>
<protein>
    <submittedName>
        <fullName evidence="9">Tannase/feruloyl esterase family alpha/beta hydrolase</fullName>
    </submittedName>
</protein>
<name>A0A2T9J7P1_9CAUL</name>
<evidence type="ECO:0000256" key="5">
    <source>
        <dbReference type="ARBA" id="ARBA00022801"/>
    </source>
</evidence>
<dbReference type="Proteomes" id="UP000244913">
    <property type="component" value="Unassembled WGS sequence"/>
</dbReference>
<reference evidence="9 10" key="1">
    <citation type="submission" date="2018-04" db="EMBL/GenBank/DDBJ databases">
        <title>The genome sequence of Caulobacter sp. 736.</title>
        <authorList>
            <person name="Gao J."/>
            <person name="Sun J."/>
        </authorList>
    </citation>
    <scope>NUCLEOTIDE SEQUENCE [LARGE SCALE GENOMIC DNA]</scope>
    <source>
        <strain evidence="9 10">736</strain>
    </source>
</reference>
<gene>
    <name evidence="9" type="ORF">DDF65_16730</name>
</gene>
<dbReference type="PANTHER" id="PTHR33938:SF15">
    <property type="entry name" value="FERULOYL ESTERASE B-RELATED"/>
    <property type="match status" value="1"/>
</dbReference>
<keyword evidence="6" id="KW-0106">Calcium</keyword>
<feature type="signal peptide" evidence="8">
    <location>
        <begin position="1"/>
        <end position="26"/>
    </location>
</feature>
<keyword evidence="3" id="KW-0479">Metal-binding</keyword>
<proteinExistence type="inferred from homology"/>
<dbReference type="Gene3D" id="3.40.50.1820">
    <property type="entry name" value="alpha/beta hydrolase"/>
    <property type="match status" value="1"/>
</dbReference>
<dbReference type="GO" id="GO:0052689">
    <property type="term" value="F:carboxylic ester hydrolase activity"/>
    <property type="evidence" value="ECO:0007669"/>
    <property type="project" value="UniProtKB-KW"/>
</dbReference>
<evidence type="ECO:0000256" key="3">
    <source>
        <dbReference type="ARBA" id="ARBA00022723"/>
    </source>
</evidence>
<keyword evidence="2" id="KW-0719">Serine esterase</keyword>
<accession>A0A2T9J7P1</accession>
<keyword evidence="4 8" id="KW-0732">Signal</keyword>
<evidence type="ECO:0000256" key="6">
    <source>
        <dbReference type="ARBA" id="ARBA00022837"/>
    </source>
</evidence>
<dbReference type="GO" id="GO:0046872">
    <property type="term" value="F:metal ion binding"/>
    <property type="evidence" value="ECO:0007669"/>
    <property type="project" value="UniProtKB-KW"/>
</dbReference>
<dbReference type="SUPFAM" id="SSF53474">
    <property type="entry name" value="alpha/beta-Hydrolases"/>
    <property type="match status" value="1"/>
</dbReference>
<dbReference type="RefSeq" id="WP_116568775.1">
    <property type="nucleotide sequence ID" value="NZ_QDKP01000049.1"/>
</dbReference>
<evidence type="ECO:0000313" key="9">
    <source>
        <dbReference type="EMBL" id="PVM77568.1"/>
    </source>
</evidence>